<dbReference type="AlphaFoldDB" id="A0A9X8UJD6"/>
<dbReference type="Proteomes" id="UP000294682">
    <property type="component" value="Unassembled WGS sequence"/>
</dbReference>
<organism evidence="1 2">
    <name type="scientific">Harryflintia acetispora</name>
    <dbReference type="NCBI Taxonomy" id="1849041"/>
    <lineage>
        <taxon>Bacteria</taxon>
        <taxon>Bacillati</taxon>
        <taxon>Bacillota</taxon>
        <taxon>Clostridia</taxon>
        <taxon>Eubacteriales</taxon>
        <taxon>Oscillospiraceae</taxon>
        <taxon>Harryflintia</taxon>
    </lineage>
</organism>
<dbReference type="InterPro" id="IPR006311">
    <property type="entry name" value="TAT_signal"/>
</dbReference>
<evidence type="ECO:0000313" key="1">
    <source>
        <dbReference type="EMBL" id="TCL43153.1"/>
    </source>
</evidence>
<sequence length="76" mass="8322">MEEKHFVSRKRLAQAAALAGAAGTLLALLLSALSGALAVRLFRYLGQARRTMVTLEEAAKLYLEEHEKEAPGQKKK</sequence>
<name>A0A9X8UJD6_9FIRM</name>
<comment type="caution">
    <text evidence="1">The sequence shown here is derived from an EMBL/GenBank/DDBJ whole genome shotgun (WGS) entry which is preliminary data.</text>
</comment>
<proteinExistence type="predicted"/>
<gene>
    <name evidence="1" type="ORF">EDD78_10610</name>
</gene>
<dbReference type="RefSeq" id="WP_079698730.1">
    <property type="nucleotide sequence ID" value="NZ_JADNAH010000025.1"/>
</dbReference>
<accession>A0A9X8UJD6</accession>
<evidence type="ECO:0000313" key="2">
    <source>
        <dbReference type="Proteomes" id="UP000294682"/>
    </source>
</evidence>
<dbReference type="PROSITE" id="PS51318">
    <property type="entry name" value="TAT"/>
    <property type="match status" value="1"/>
</dbReference>
<keyword evidence="2" id="KW-1185">Reference proteome</keyword>
<reference evidence="1 2" key="1">
    <citation type="submission" date="2019-03" db="EMBL/GenBank/DDBJ databases">
        <title>Genomic Encyclopedia of Type Strains, Phase IV (KMG-IV): sequencing the most valuable type-strain genomes for metagenomic binning, comparative biology and taxonomic classification.</title>
        <authorList>
            <person name="Goeker M."/>
        </authorList>
    </citation>
    <scope>NUCLEOTIDE SEQUENCE [LARGE SCALE GENOMIC DNA]</scope>
    <source>
        <strain evidence="1 2">DSM 100433</strain>
    </source>
</reference>
<dbReference type="EMBL" id="SLUK01000006">
    <property type="protein sequence ID" value="TCL43153.1"/>
    <property type="molecule type" value="Genomic_DNA"/>
</dbReference>
<protein>
    <submittedName>
        <fullName evidence="1">Uncharacterized protein</fullName>
    </submittedName>
</protein>